<reference evidence="1 2" key="1">
    <citation type="journal article" date="2013" name="Genome Biol. Evol.">
        <title>Genomes of Stigonematalean cyanobacteria (subsection V) and the evolution of oxygenic photosynthesis from prokaryotes to plastids.</title>
        <authorList>
            <person name="Dagan T."/>
            <person name="Roettger M."/>
            <person name="Stucken K."/>
            <person name="Landan G."/>
            <person name="Koch R."/>
            <person name="Major P."/>
            <person name="Gould S.B."/>
            <person name="Goremykin V.V."/>
            <person name="Rippka R."/>
            <person name="Tandeau de Marsac N."/>
            <person name="Gugger M."/>
            <person name="Lockhart P.J."/>
            <person name="Allen J.F."/>
            <person name="Brune I."/>
            <person name="Maus I."/>
            <person name="Puhler A."/>
            <person name="Martin W.F."/>
        </authorList>
    </citation>
    <scope>NUCLEOTIDE SEQUENCE [LARGE SCALE GENOMIC DNA]</scope>
    <source>
        <strain evidence="1 2">PCC 7110</strain>
    </source>
</reference>
<dbReference type="EMBL" id="ANNX02000031">
    <property type="protein sequence ID" value="KYC40110.1"/>
    <property type="molecule type" value="Genomic_DNA"/>
</dbReference>
<sequence length="122" mass="14171">MSKLFEILQKIQTKPGMYIGRASVSDLFHFLVGFKTALRELGVEATKEEMDFFREFQPWIQKKYHVSTSNSWAKIIMLYCGNEQEGFNAFYRLLNEFKMRNKSLGGDELDTIATDENTQIVA</sequence>
<name>A0A139X5Z6_9CYAN</name>
<comment type="caution">
    <text evidence="1">The sequence shown here is derived from an EMBL/GenBank/DDBJ whole genome shotgun (WGS) entry which is preliminary data.</text>
</comment>
<organism evidence="1 2">
    <name type="scientific">Scytonema hofmannii PCC 7110</name>
    <dbReference type="NCBI Taxonomy" id="128403"/>
    <lineage>
        <taxon>Bacteria</taxon>
        <taxon>Bacillati</taxon>
        <taxon>Cyanobacteriota</taxon>
        <taxon>Cyanophyceae</taxon>
        <taxon>Nostocales</taxon>
        <taxon>Scytonemataceae</taxon>
        <taxon>Scytonema</taxon>
    </lineage>
</organism>
<protein>
    <submittedName>
        <fullName evidence="1">Uncharacterized protein</fullName>
    </submittedName>
</protein>
<accession>A0A139X5Z6</accession>
<dbReference type="Proteomes" id="UP000076925">
    <property type="component" value="Unassembled WGS sequence"/>
</dbReference>
<dbReference type="RefSeq" id="WP_017740720.1">
    <property type="nucleotide sequence ID" value="NZ_KQ976354.1"/>
</dbReference>
<keyword evidence="2" id="KW-1185">Reference proteome</keyword>
<dbReference type="STRING" id="128403.WA1_29635"/>
<proteinExistence type="predicted"/>
<evidence type="ECO:0000313" key="1">
    <source>
        <dbReference type="EMBL" id="KYC40110.1"/>
    </source>
</evidence>
<dbReference type="AlphaFoldDB" id="A0A139X5Z6"/>
<gene>
    <name evidence="1" type="ORF">WA1_29635</name>
</gene>
<dbReference type="OrthoDB" id="2617173at2"/>
<evidence type="ECO:0000313" key="2">
    <source>
        <dbReference type="Proteomes" id="UP000076925"/>
    </source>
</evidence>